<dbReference type="PANTHER" id="PTHR43161">
    <property type="entry name" value="SORBITOL DEHYDROGENASE"/>
    <property type="match status" value="1"/>
</dbReference>
<dbReference type="Proteomes" id="UP000189580">
    <property type="component" value="Chromosome a"/>
</dbReference>
<evidence type="ECO:0000259" key="7">
    <source>
        <dbReference type="SMART" id="SM00829"/>
    </source>
</evidence>
<dbReference type="Gene3D" id="3.40.50.720">
    <property type="entry name" value="NAD(P)-binding Rossmann-like Domain"/>
    <property type="match status" value="1"/>
</dbReference>
<dbReference type="Pfam" id="PF08240">
    <property type="entry name" value="ADH_N"/>
    <property type="match status" value="1"/>
</dbReference>
<accession>A0A167D1Z5</accession>
<dbReference type="Gene3D" id="3.90.180.10">
    <property type="entry name" value="Medium-chain alcohol dehydrogenases, catalytic domain"/>
    <property type="match status" value="1"/>
</dbReference>
<keyword evidence="5" id="KW-0560">Oxidoreductase</keyword>
<dbReference type="InterPro" id="IPR045306">
    <property type="entry name" value="SDH-like"/>
</dbReference>
<comment type="similarity">
    <text evidence="2 6">Belongs to the zinc-containing alcohol dehydrogenase family.</text>
</comment>
<dbReference type="InterPro" id="IPR036291">
    <property type="entry name" value="NAD(P)-bd_dom_sf"/>
</dbReference>
<evidence type="ECO:0000256" key="3">
    <source>
        <dbReference type="ARBA" id="ARBA00022723"/>
    </source>
</evidence>
<evidence type="ECO:0000256" key="2">
    <source>
        <dbReference type="ARBA" id="ARBA00008072"/>
    </source>
</evidence>
<dbReference type="PANTHER" id="PTHR43161:SF25">
    <property type="entry name" value="ALCOHOL DEHYDROGENASE, PUTATIVE (AFU_ORTHOLOGUE AFUA_1G14390)-RELATED"/>
    <property type="match status" value="1"/>
</dbReference>
<evidence type="ECO:0000256" key="6">
    <source>
        <dbReference type="RuleBase" id="RU361277"/>
    </source>
</evidence>
<dbReference type="InterPro" id="IPR020843">
    <property type="entry name" value="ER"/>
</dbReference>
<organism evidence="8 9">
    <name type="scientific">Sugiyamaella lignohabitans</name>
    <dbReference type="NCBI Taxonomy" id="796027"/>
    <lineage>
        <taxon>Eukaryota</taxon>
        <taxon>Fungi</taxon>
        <taxon>Dikarya</taxon>
        <taxon>Ascomycota</taxon>
        <taxon>Saccharomycotina</taxon>
        <taxon>Dipodascomycetes</taxon>
        <taxon>Dipodascales</taxon>
        <taxon>Trichomonascaceae</taxon>
        <taxon>Sugiyamaella</taxon>
    </lineage>
</organism>
<dbReference type="InterPro" id="IPR002328">
    <property type="entry name" value="ADH_Zn_CS"/>
</dbReference>
<dbReference type="GO" id="GO:0008270">
    <property type="term" value="F:zinc ion binding"/>
    <property type="evidence" value="ECO:0007669"/>
    <property type="project" value="InterPro"/>
</dbReference>
<protein>
    <submittedName>
        <fullName evidence="8">D-xylulose reductase XYL2</fullName>
    </submittedName>
</protein>
<dbReference type="InterPro" id="IPR013149">
    <property type="entry name" value="ADH-like_C"/>
</dbReference>
<name>A0A167D1Z5_9ASCO</name>
<dbReference type="GO" id="GO:0006062">
    <property type="term" value="P:sorbitol catabolic process"/>
    <property type="evidence" value="ECO:0007669"/>
    <property type="project" value="TreeGrafter"/>
</dbReference>
<dbReference type="GeneID" id="30037685"/>
<dbReference type="CDD" id="cd05285">
    <property type="entry name" value="sorbitol_DH"/>
    <property type="match status" value="1"/>
</dbReference>
<evidence type="ECO:0000256" key="5">
    <source>
        <dbReference type="ARBA" id="ARBA00023002"/>
    </source>
</evidence>
<dbReference type="GO" id="GO:0003939">
    <property type="term" value="F:L-iditol 2-dehydrogenase (NAD+) activity"/>
    <property type="evidence" value="ECO:0007669"/>
    <property type="project" value="TreeGrafter"/>
</dbReference>
<dbReference type="EMBL" id="CP014501">
    <property type="protein sequence ID" value="ANB12380.1"/>
    <property type="molecule type" value="Genomic_DNA"/>
</dbReference>
<keyword evidence="3 6" id="KW-0479">Metal-binding</keyword>
<dbReference type="PROSITE" id="PS00059">
    <property type="entry name" value="ADH_ZINC"/>
    <property type="match status" value="1"/>
</dbReference>
<dbReference type="OrthoDB" id="5363962at2759"/>
<dbReference type="SUPFAM" id="SSF50129">
    <property type="entry name" value="GroES-like"/>
    <property type="match status" value="1"/>
</dbReference>
<evidence type="ECO:0000256" key="4">
    <source>
        <dbReference type="ARBA" id="ARBA00022833"/>
    </source>
</evidence>
<dbReference type="SMART" id="SM00829">
    <property type="entry name" value="PKS_ER"/>
    <property type="match status" value="1"/>
</dbReference>
<feature type="domain" description="Enoyl reductase (ER)" evidence="7">
    <location>
        <begin position="18"/>
        <end position="367"/>
    </location>
</feature>
<comment type="cofactor">
    <cofactor evidence="1 6">
        <name>Zn(2+)</name>
        <dbReference type="ChEBI" id="CHEBI:29105"/>
    </cofactor>
</comment>
<gene>
    <name evidence="8" type="primary">XYL2</name>
    <name evidence="8" type="ORF">AWJ20_631</name>
</gene>
<dbReference type="RefSeq" id="XP_018734857.1">
    <property type="nucleotide sequence ID" value="XM_018882583.1"/>
</dbReference>
<dbReference type="SUPFAM" id="SSF51735">
    <property type="entry name" value="NAD(P)-binding Rossmann-fold domains"/>
    <property type="match status" value="1"/>
</dbReference>
<dbReference type="KEGG" id="slb:AWJ20_631"/>
<keyword evidence="4 6" id="KW-0862">Zinc</keyword>
<proteinExistence type="inferred from homology"/>
<evidence type="ECO:0000313" key="8">
    <source>
        <dbReference type="EMBL" id="ANB12380.1"/>
    </source>
</evidence>
<dbReference type="InterPro" id="IPR011032">
    <property type="entry name" value="GroES-like_sf"/>
</dbReference>
<sequence length="373" mass="39637">MTVSSIKASVLYKEHEIGLETRDIEAPGTGEVQVQVKCTTLCGSDLHYYKHGRNGDFKVRQPLSLGHESAGIVTAVGPNVTNLKVGDKVALEVGQPCGDCKFCKSGKYNLCGNMKFRSSAKSFPHFQGTLQERINCSASWCYKLPESIPLEQGALLEPLAVALNAGTKARVFPGASVLIIGAGAIGLLCAAVAKISGATTIVIYDISQKRVDFALENGLATHGHVVIPKRGETIEEKLEIAQTIADDLLSINPDKGVPFDITFECTGVEQGVQAGLYATIAGGRFVFVGMGTPIQTLHLGPALIKEINMIGVFRYANNYAAGVKLLEAGAIPAIDKIITHKVKGLENVTEAFDIASKPQDSDGNLVIKVAIFA</sequence>
<keyword evidence="9" id="KW-1185">Reference proteome</keyword>
<evidence type="ECO:0000256" key="1">
    <source>
        <dbReference type="ARBA" id="ARBA00001947"/>
    </source>
</evidence>
<evidence type="ECO:0000313" key="9">
    <source>
        <dbReference type="Proteomes" id="UP000189580"/>
    </source>
</evidence>
<dbReference type="InterPro" id="IPR013154">
    <property type="entry name" value="ADH-like_N"/>
</dbReference>
<reference evidence="8 9" key="1">
    <citation type="submission" date="2016-02" db="EMBL/GenBank/DDBJ databases">
        <title>Complete genome sequence and transcriptome regulation of the pentose utilising yeast Sugiyamaella lignohabitans.</title>
        <authorList>
            <person name="Bellasio M."/>
            <person name="Peymann A."/>
            <person name="Valli M."/>
            <person name="Sipitzky M."/>
            <person name="Graf A."/>
            <person name="Sauer M."/>
            <person name="Marx H."/>
            <person name="Mattanovich D."/>
        </authorList>
    </citation>
    <scope>NUCLEOTIDE SEQUENCE [LARGE SCALE GENOMIC DNA]</scope>
    <source>
        <strain evidence="8 9">CBS 10342</strain>
    </source>
</reference>
<dbReference type="Pfam" id="PF00107">
    <property type="entry name" value="ADH_zinc_N"/>
    <property type="match status" value="1"/>
</dbReference>
<dbReference type="AlphaFoldDB" id="A0A167D1Z5"/>